<comment type="caution">
    <text evidence="1">The sequence shown here is derived from an EMBL/GenBank/DDBJ whole genome shotgun (WGS) entry which is preliminary data.</text>
</comment>
<name>A0ABV1PGL4_9GAMM</name>
<sequence>MSLYNDLVQVNFPGATDAELMGIENRAECATGGILSGLSAVGNLMFWAADNSNYSGEMAKADMYSLGEMLTVICDVTRALGDTAANAAVSKNSIESKGEAHE</sequence>
<accession>A0ABV1PGL4</accession>
<gene>
    <name evidence="1" type="ORF">ABRQ07_22365</name>
</gene>
<evidence type="ECO:0000313" key="2">
    <source>
        <dbReference type="Proteomes" id="UP001463408"/>
    </source>
</evidence>
<proteinExistence type="predicted"/>
<evidence type="ECO:0000313" key="1">
    <source>
        <dbReference type="EMBL" id="MEQ9940314.1"/>
    </source>
</evidence>
<organism evidence="1 2">
    <name type="scientific">Pectobacterium polonicum</name>
    <dbReference type="NCBI Taxonomy" id="2485124"/>
    <lineage>
        <taxon>Bacteria</taxon>
        <taxon>Pseudomonadati</taxon>
        <taxon>Pseudomonadota</taxon>
        <taxon>Gammaproteobacteria</taxon>
        <taxon>Enterobacterales</taxon>
        <taxon>Pectobacteriaceae</taxon>
        <taxon>Pectobacterium</taxon>
    </lineage>
</organism>
<protein>
    <submittedName>
        <fullName evidence="1">Ubiquinol-cytochrome C reductase</fullName>
    </submittedName>
</protein>
<dbReference type="RefSeq" id="WP_349962232.1">
    <property type="nucleotide sequence ID" value="NZ_JBEHEF010000034.1"/>
</dbReference>
<dbReference type="EMBL" id="JBEHEF010000034">
    <property type="protein sequence ID" value="MEQ9940314.1"/>
    <property type="molecule type" value="Genomic_DNA"/>
</dbReference>
<keyword evidence="2" id="KW-1185">Reference proteome</keyword>
<reference evidence="1 2" key="1">
    <citation type="submission" date="2024-06" db="EMBL/GenBank/DDBJ databases">
        <title>Pangenomics to understand the prophage dynamics in the radiating lineages of P. brasiliense.</title>
        <authorList>
            <person name="Pardeshi L.A."/>
            <person name="Van Duivenbode I."/>
            <person name="Jonkheer E.M."/>
            <person name="Pel M.J.C."/>
            <person name="Kupczok A."/>
            <person name="De Ridder D."/>
            <person name="Smit S."/>
            <person name="Van Der Lee T.J."/>
        </authorList>
    </citation>
    <scope>NUCLEOTIDE SEQUENCE [LARGE SCALE GENOMIC DNA]</scope>
    <source>
        <strain evidence="1 2">PD 8607</strain>
    </source>
</reference>
<dbReference type="Proteomes" id="UP001463408">
    <property type="component" value="Unassembled WGS sequence"/>
</dbReference>